<evidence type="ECO:0000313" key="2">
    <source>
        <dbReference type="EMBL" id="GAB55068.1"/>
    </source>
</evidence>
<dbReference type="RefSeq" id="WP_006003798.1">
    <property type="nucleotide sequence ID" value="NZ_BAET01000007.1"/>
</dbReference>
<organism evidence="2 3">
    <name type="scientific">Glaciecola punicea ACAM 611</name>
    <dbReference type="NCBI Taxonomy" id="1121923"/>
    <lineage>
        <taxon>Bacteria</taxon>
        <taxon>Pseudomonadati</taxon>
        <taxon>Pseudomonadota</taxon>
        <taxon>Gammaproteobacteria</taxon>
        <taxon>Alteromonadales</taxon>
        <taxon>Alteromonadaceae</taxon>
        <taxon>Glaciecola</taxon>
    </lineage>
</organism>
<dbReference type="AlphaFoldDB" id="H5T9U1"/>
<reference evidence="2 3" key="2">
    <citation type="journal article" date="2017" name="Antonie Van Leeuwenhoek">
        <title>Rhizobium rhizosphaerae sp. nov., a novel species isolated from rice rhizosphere.</title>
        <authorList>
            <person name="Zhao J.J."/>
            <person name="Zhang J."/>
            <person name="Zhang R.J."/>
            <person name="Zhang C.W."/>
            <person name="Yin H.Q."/>
            <person name="Zhang X.X."/>
        </authorList>
    </citation>
    <scope>NUCLEOTIDE SEQUENCE [LARGE SCALE GENOMIC DNA]</scope>
    <source>
        <strain evidence="2 3">ACAM 611</strain>
    </source>
</reference>
<dbReference type="STRING" id="56804.BAE46_01260"/>
<keyword evidence="1" id="KW-0812">Transmembrane</keyword>
<dbReference type="Pfam" id="PF09842">
    <property type="entry name" value="DUF2069"/>
    <property type="match status" value="1"/>
</dbReference>
<feature type="transmembrane region" description="Helical" evidence="1">
    <location>
        <begin position="126"/>
        <end position="146"/>
    </location>
</feature>
<feature type="transmembrane region" description="Helical" evidence="1">
    <location>
        <begin position="101"/>
        <end position="120"/>
    </location>
</feature>
<keyword evidence="3" id="KW-1185">Reference proteome</keyword>
<reference evidence="2 3" key="1">
    <citation type="journal article" date="2012" name="J. Bacteriol.">
        <title>Genome sequence of proteorhodopsin-containing sea ice bacterium Glaciecola punicea ACAM 611T.</title>
        <authorList>
            <person name="Qin Q.-L."/>
            <person name="Xie B.-B."/>
            <person name="Shu Y.-L."/>
            <person name="Rong J.-C."/>
            <person name="Zhao D.-L."/>
            <person name="Zhang X.-Y."/>
            <person name="Chen X.-L."/>
            <person name="Zhou B.-C."/>
            <person name="Zhanga Y.-Z."/>
        </authorList>
    </citation>
    <scope>NUCLEOTIDE SEQUENCE [LARGE SCALE GENOMIC DNA]</scope>
    <source>
        <strain evidence="2 3">ACAM 611</strain>
    </source>
</reference>
<accession>H5T9U1</accession>
<dbReference type="InterPro" id="IPR018643">
    <property type="entry name" value="DUF2069_membrane"/>
</dbReference>
<comment type="caution">
    <text evidence="2">The sequence shown here is derived from an EMBL/GenBank/DDBJ whole genome shotgun (WGS) entry which is preliminary data.</text>
</comment>
<evidence type="ECO:0000313" key="3">
    <source>
        <dbReference type="Proteomes" id="UP000053586"/>
    </source>
</evidence>
<evidence type="ECO:0008006" key="4">
    <source>
        <dbReference type="Google" id="ProtNLM"/>
    </source>
</evidence>
<feature type="transmembrane region" description="Helical" evidence="1">
    <location>
        <begin position="46"/>
        <end position="66"/>
    </location>
</feature>
<dbReference type="EMBL" id="BAET01000007">
    <property type="protein sequence ID" value="GAB55068.1"/>
    <property type="molecule type" value="Genomic_DNA"/>
</dbReference>
<protein>
    <recommendedName>
        <fullName evidence="4">DUF2069 domain-containing protein</fullName>
    </recommendedName>
</protein>
<keyword evidence="1" id="KW-0472">Membrane</keyword>
<dbReference type="Proteomes" id="UP000053586">
    <property type="component" value="Unassembled WGS sequence"/>
</dbReference>
<sequence>MVQSKKPHTLGASNELSDDDNMIEDAQKKLPPHLVPMSPKVKRYRYLALVGHLGLLAWMSIWYLVLTGARDYSFLFIFIMYLLPLLFPLHGIIKAKPYTHAWSCFVVLWYFMHSATTMYVEPSYFLHASIEMIFVIMMFTGCAMFARLRGQELGTGLPKLSKVMEDEKKFFEK</sequence>
<proteinExistence type="predicted"/>
<gene>
    <name evidence="2" type="ORF">GPUN_0937</name>
</gene>
<name>H5T9U1_9ALTE</name>
<keyword evidence="1" id="KW-1133">Transmembrane helix</keyword>
<feature type="transmembrane region" description="Helical" evidence="1">
    <location>
        <begin position="72"/>
        <end position="89"/>
    </location>
</feature>
<evidence type="ECO:0000256" key="1">
    <source>
        <dbReference type="SAM" id="Phobius"/>
    </source>
</evidence>
<dbReference type="eggNOG" id="COG3308">
    <property type="taxonomic scope" value="Bacteria"/>
</dbReference>